<organism evidence="5 6">
    <name type="scientific">Vespula vulgaris</name>
    <name type="common">Yellow jacket</name>
    <name type="synonym">Wasp</name>
    <dbReference type="NCBI Taxonomy" id="7454"/>
    <lineage>
        <taxon>Eukaryota</taxon>
        <taxon>Metazoa</taxon>
        <taxon>Ecdysozoa</taxon>
        <taxon>Arthropoda</taxon>
        <taxon>Hexapoda</taxon>
        <taxon>Insecta</taxon>
        <taxon>Pterygota</taxon>
        <taxon>Neoptera</taxon>
        <taxon>Endopterygota</taxon>
        <taxon>Hymenoptera</taxon>
        <taxon>Apocrita</taxon>
        <taxon>Aculeata</taxon>
        <taxon>Vespoidea</taxon>
        <taxon>Vespidae</taxon>
        <taxon>Vespinae</taxon>
        <taxon>Vespula</taxon>
    </lineage>
</organism>
<keyword evidence="6" id="KW-1185">Reference proteome</keyword>
<comment type="similarity">
    <text evidence="4">Belongs to the copper transporter (Ctr) (TC 1.A.56) family. SLC31A subfamily.</text>
</comment>
<dbReference type="EMBL" id="JACSEA010000005">
    <property type="protein sequence ID" value="KAF7400659.1"/>
    <property type="molecule type" value="Genomic_DNA"/>
</dbReference>
<feature type="transmembrane region" description="Helical" evidence="4">
    <location>
        <begin position="24"/>
        <end position="44"/>
    </location>
</feature>
<sequence length="132" mass="15375">MHSMFFHGGVSETILFKEWRTTDWIGMGGSMIGIILLTMIYEGLKSYRDHLFNYTALANKNIRKTRIQMIFSVVHLLQVILHVCQMIIGYFLMLIFMTFNVWLCIAVVIGTAIGYWLFSWKKINSDYVDCCS</sequence>
<evidence type="ECO:0000256" key="1">
    <source>
        <dbReference type="ARBA" id="ARBA00022692"/>
    </source>
</evidence>
<keyword evidence="2 4" id="KW-1133">Transmembrane helix</keyword>
<keyword evidence="1 4" id="KW-0812">Transmembrane</keyword>
<evidence type="ECO:0000256" key="2">
    <source>
        <dbReference type="ARBA" id="ARBA00022989"/>
    </source>
</evidence>
<name>A0A834K566_VESVU</name>
<dbReference type="InterPro" id="IPR007274">
    <property type="entry name" value="Cop_transporter"/>
</dbReference>
<proteinExistence type="inferred from homology"/>
<keyword evidence="4" id="KW-0187">Copper transport</keyword>
<keyword evidence="4" id="KW-0406">Ion transport</keyword>
<comment type="subcellular location">
    <subcellularLocation>
        <location evidence="4">Membrane</location>
        <topology evidence="4">Multi-pass membrane protein</topology>
    </subcellularLocation>
</comment>
<dbReference type="PANTHER" id="PTHR12483:SF115">
    <property type="entry name" value="COPPER TRANSPORT PROTEIN"/>
    <property type="match status" value="1"/>
</dbReference>
<reference evidence="5" key="1">
    <citation type="journal article" date="2020" name="G3 (Bethesda)">
        <title>High-Quality Assemblies for Three Invasive Social Wasps from the &lt;i&gt;Vespula&lt;/i&gt; Genus.</title>
        <authorList>
            <person name="Harrop T.W.R."/>
            <person name="Guhlin J."/>
            <person name="McLaughlin G.M."/>
            <person name="Permina E."/>
            <person name="Stockwell P."/>
            <person name="Gilligan J."/>
            <person name="Le Lec M.F."/>
            <person name="Gruber M.A.M."/>
            <person name="Quinn O."/>
            <person name="Lovegrove M."/>
            <person name="Duncan E.J."/>
            <person name="Remnant E.J."/>
            <person name="Van Eeckhoven J."/>
            <person name="Graham B."/>
            <person name="Knapp R.A."/>
            <person name="Langford K.W."/>
            <person name="Kronenberg Z."/>
            <person name="Press M.O."/>
            <person name="Eacker S.M."/>
            <person name="Wilson-Rankin E.E."/>
            <person name="Purcell J."/>
            <person name="Lester P.J."/>
            <person name="Dearden P.K."/>
        </authorList>
    </citation>
    <scope>NUCLEOTIDE SEQUENCE</scope>
    <source>
        <strain evidence="5">Marl-1</strain>
    </source>
</reference>
<gene>
    <name evidence="5" type="ORF">HZH66_005843</name>
</gene>
<evidence type="ECO:0000313" key="6">
    <source>
        <dbReference type="Proteomes" id="UP000614350"/>
    </source>
</evidence>
<dbReference type="GO" id="GO:0005375">
    <property type="term" value="F:copper ion transmembrane transporter activity"/>
    <property type="evidence" value="ECO:0007669"/>
    <property type="project" value="UniProtKB-UniRule"/>
</dbReference>
<accession>A0A834K566</accession>
<protein>
    <recommendedName>
        <fullName evidence="4">Copper transport protein</fullName>
    </recommendedName>
</protein>
<keyword evidence="3 4" id="KW-0472">Membrane</keyword>
<feature type="transmembrane region" description="Helical" evidence="4">
    <location>
        <begin position="99"/>
        <end position="118"/>
    </location>
</feature>
<feature type="transmembrane region" description="Helical" evidence="4">
    <location>
        <begin position="69"/>
        <end position="93"/>
    </location>
</feature>
<comment type="caution">
    <text evidence="5">The sequence shown here is derived from an EMBL/GenBank/DDBJ whole genome shotgun (WGS) entry which is preliminary data.</text>
</comment>
<evidence type="ECO:0000313" key="5">
    <source>
        <dbReference type="EMBL" id="KAF7400659.1"/>
    </source>
</evidence>
<keyword evidence="4" id="KW-0813">Transport</keyword>
<evidence type="ECO:0000256" key="3">
    <source>
        <dbReference type="ARBA" id="ARBA00023136"/>
    </source>
</evidence>
<keyword evidence="4" id="KW-0186">Copper</keyword>
<dbReference type="Proteomes" id="UP000614350">
    <property type="component" value="Unassembled WGS sequence"/>
</dbReference>
<dbReference type="AlphaFoldDB" id="A0A834K566"/>
<dbReference type="PANTHER" id="PTHR12483">
    <property type="entry name" value="SOLUTE CARRIER FAMILY 31 COPPER TRANSPORTERS"/>
    <property type="match status" value="1"/>
</dbReference>
<evidence type="ECO:0000256" key="4">
    <source>
        <dbReference type="RuleBase" id="RU367022"/>
    </source>
</evidence>
<dbReference type="GO" id="GO:0016020">
    <property type="term" value="C:membrane"/>
    <property type="evidence" value="ECO:0007669"/>
    <property type="project" value="UniProtKB-SubCell"/>
</dbReference>
<dbReference type="Pfam" id="PF04145">
    <property type="entry name" value="Ctr"/>
    <property type="match status" value="1"/>
</dbReference>